<reference evidence="1 2" key="1">
    <citation type="submission" date="2017-10" db="EMBL/GenBank/DDBJ databases">
        <title>Extensive intraspecific genome diversity in a model arbuscular mycorrhizal fungus.</title>
        <authorList>
            <person name="Chen E.C.H."/>
            <person name="Morin E."/>
            <person name="Baudet D."/>
            <person name="Noel J."/>
            <person name="Ndikumana S."/>
            <person name="Charron P."/>
            <person name="St-Onge C."/>
            <person name="Giorgi J."/>
            <person name="Grigoriev I.V."/>
            <person name="Roux C."/>
            <person name="Martin F.M."/>
            <person name="Corradi N."/>
        </authorList>
    </citation>
    <scope>NUCLEOTIDE SEQUENCE [LARGE SCALE GENOMIC DNA]</scope>
    <source>
        <strain evidence="1 2">A1</strain>
    </source>
</reference>
<comment type="caution">
    <text evidence="1">The sequence shown here is derived from an EMBL/GenBank/DDBJ whole genome shotgun (WGS) entry which is preliminary data.</text>
</comment>
<accession>A0A2N0RI08</accession>
<dbReference type="VEuPathDB" id="FungiDB:RhiirA1_464475"/>
<dbReference type="EMBL" id="LLXH01000794">
    <property type="protein sequence ID" value="PKC62928.1"/>
    <property type="molecule type" value="Genomic_DNA"/>
</dbReference>
<evidence type="ECO:0000313" key="2">
    <source>
        <dbReference type="Proteomes" id="UP000232688"/>
    </source>
</evidence>
<evidence type="ECO:0000313" key="1">
    <source>
        <dbReference type="EMBL" id="PKC62928.1"/>
    </source>
</evidence>
<proteinExistence type="predicted"/>
<reference evidence="1 2" key="2">
    <citation type="submission" date="2017-10" db="EMBL/GenBank/DDBJ databases">
        <title>Genome analyses suggest a sexual origin of heterokaryosis in a supposedly ancient asexual fungus.</title>
        <authorList>
            <person name="Corradi N."/>
            <person name="Sedzielewska K."/>
            <person name="Noel J."/>
            <person name="Charron P."/>
            <person name="Farinelli L."/>
            <person name="Marton T."/>
            <person name="Kruger M."/>
            <person name="Pelin A."/>
            <person name="Brachmann A."/>
            <person name="Corradi N."/>
        </authorList>
    </citation>
    <scope>NUCLEOTIDE SEQUENCE [LARGE SCALE GENOMIC DNA]</scope>
    <source>
        <strain evidence="1 2">A1</strain>
    </source>
</reference>
<dbReference type="Proteomes" id="UP000232688">
    <property type="component" value="Unassembled WGS sequence"/>
</dbReference>
<name>A0A2N0RI08_9GLOM</name>
<organism evidence="1 2">
    <name type="scientific">Rhizophagus irregularis</name>
    <dbReference type="NCBI Taxonomy" id="588596"/>
    <lineage>
        <taxon>Eukaryota</taxon>
        <taxon>Fungi</taxon>
        <taxon>Fungi incertae sedis</taxon>
        <taxon>Mucoromycota</taxon>
        <taxon>Glomeromycotina</taxon>
        <taxon>Glomeromycetes</taxon>
        <taxon>Glomerales</taxon>
        <taxon>Glomeraceae</taxon>
        <taxon>Rhizophagus</taxon>
    </lineage>
</organism>
<dbReference type="AlphaFoldDB" id="A0A2N0RI08"/>
<sequence length="131" mass="15267">MELANTTNDENLIDPTPRLKSSPIPIKFISFNEYDVICNYCGKEYITTLSCVTQRYCKKCLSSYINDITDDNTYLDVYYTMNSECSEHEISMTKVSQSIQECCKNCLRILYFKLEYAICWGTSSPKYNIYN</sequence>
<gene>
    <name evidence="1" type="ORF">RhiirA1_464475</name>
</gene>
<protein>
    <submittedName>
        <fullName evidence="1">Uncharacterized protein</fullName>
    </submittedName>
</protein>